<feature type="domain" description="DUF6596" evidence="3">
    <location>
        <begin position="193"/>
        <end position="293"/>
    </location>
</feature>
<evidence type="ECO:0000256" key="1">
    <source>
        <dbReference type="PROSITE-ProRule" id="PRU00339"/>
    </source>
</evidence>
<reference evidence="4 5" key="1">
    <citation type="submission" date="2019-06" db="EMBL/GenBank/DDBJ databases">
        <authorList>
            <person name="Meng X."/>
        </authorList>
    </citation>
    <scope>NUCLEOTIDE SEQUENCE [LARGE SCALE GENOMIC DNA]</scope>
    <source>
        <strain evidence="4 5">M625</strain>
    </source>
</reference>
<evidence type="ECO:0000313" key="5">
    <source>
        <dbReference type="Proteomes" id="UP000315540"/>
    </source>
</evidence>
<keyword evidence="1" id="KW-0802">TPR repeat</keyword>
<dbReference type="GO" id="GO:0006352">
    <property type="term" value="P:DNA-templated transcription initiation"/>
    <property type="evidence" value="ECO:0007669"/>
    <property type="project" value="InterPro"/>
</dbReference>
<dbReference type="Gene3D" id="1.25.40.10">
    <property type="entry name" value="Tetratricopeptide repeat domain"/>
    <property type="match status" value="1"/>
</dbReference>
<dbReference type="InterPro" id="IPR019734">
    <property type="entry name" value="TPR_rpt"/>
</dbReference>
<comment type="caution">
    <text evidence="4">The sequence shown here is derived from an EMBL/GenBank/DDBJ whole genome shotgun (WGS) entry which is preliminary data.</text>
</comment>
<feature type="repeat" description="TPR" evidence="1">
    <location>
        <begin position="377"/>
        <end position="410"/>
    </location>
</feature>
<dbReference type="PANTHER" id="PTHR47756">
    <property type="entry name" value="BLL6612 PROTEIN-RELATED"/>
    <property type="match status" value="1"/>
</dbReference>
<dbReference type="Proteomes" id="UP000315540">
    <property type="component" value="Unassembled WGS sequence"/>
</dbReference>
<dbReference type="GO" id="GO:0003700">
    <property type="term" value="F:DNA-binding transcription factor activity"/>
    <property type="evidence" value="ECO:0007669"/>
    <property type="project" value="InterPro"/>
</dbReference>
<sequence length="425" mass="49045">MNSSNQIQSIINDLSRQESGKMVAVLTKIFGTDHIEMAEDVVQDAFVKALEYWRKQGVPDYPKAWLYRTAKNRAIDIIRKNKHDNIIDFSDPKKQLLTSNYTLQTTMDSFWEDKHIKDDFLGMMYACCHPDISPENQITFILKILCGFSTKEIARSFITTEDTISKRLYRTKEYFRKHKIHPKIPSADKISNRTETVLGAIYLLFNEGYSATHSNQLIRKDLIQQAMILCKSLLSSEQTRLPSVYALMSLMCFQAARVDSRLTQEGELILLPKQDRTIWNKILIKSGEKYLNEGAFGKSLSTYHLEAAIAYHHCTAKSYKNTDWTAILKYYDMLLNIKNDPIVFLNRCLVILELKGPKAALKLIKSVPLDKILEKYYLYYAALGEIYQRLGYNTKAVSNYEKAVQLTYSKQEIQFLKSKIASVLN</sequence>
<evidence type="ECO:0000259" key="2">
    <source>
        <dbReference type="Pfam" id="PF04542"/>
    </source>
</evidence>
<dbReference type="InterPro" id="IPR013324">
    <property type="entry name" value="RNA_pol_sigma_r3/r4-like"/>
</dbReference>
<protein>
    <submittedName>
        <fullName evidence="4">Sigma-70 family RNA polymerase sigma factor</fullName>
    </submittedName>
</protein>
<dbReference type="OrthoDB" id="9780299at2"/>
<dbReference type="InterPro" id="IPR007627">
    <property type="entry name" value="RNA_pol_sigma70_r2"/>
</dbReference>
<dbReference type="InterPro" id="IPR013325">
    <property type="entry name" value="RNA_pol_sigma_r2"/>
</dbReference>
<dbReference type="NCBIfam" id="TIGR02937">
    <property type="entry name" value="sigma70-ECF"/>
    <property type="match status" value="1"/>
</dbReference>
<evidence type="ECO:0000313" key="4">
    <source>
        <dbReference type="EMBL" id="TPN85363.1"/>
    </source>
</evidence>
<dbReference type="Pfam" id="PF04542">
    <property type="entry name" value="Sigma70_r2"/>
    <property type="match status" value="1"/>
</dbReference>
<dbReference type="PROSITE" id="PS50005">
    <property type="entry name" value="TPR"/>
    <property type="match status" value="1"/>
</dbReference>
<dbReference type="Pfam" id="PF20239">
    <property type="entry name" value="DUF6596"/>
    <property type="match status" value="1"/>
</dbReference>
<dbReference type="RefSeq" id="WP_140594604.1">
    <property type="nucleotide sequence ID" value="NZ_VFWZ01000004.1"/>
</dbReference>
<dbReference type="EMBL" id="VFWZ01000004">
    <property type="protein sequence ID" value="TPN85363.1"/>
    <property type="molecule type" value="Genomic_DNA"/>
</dbReference>
<dbReference type="SUPFAM" id="SSF88659">
    <property type="entry name" value="Sigma3 and sigma4 domains of RNA polymerase sigma factors"/>
    <property type="match status" value="1"/>
</dbReference>
<dbReference type="AlphaFoldDB" id="A0A504JCN5"/>
<dbReference type="InterPro" id="IPR046531">
    <property type="entry name" value="DUF6596"/>
</dbReference>
<organism evidence="4 5">
    <name type="scientific">Aquimarina algicola</name>
    <dbReference type="NCBI Taxonomy" id="2589995"/>
    <lineage>
        <taxon>Bacteria</taxon>
        <taxon>Pseudomonadati</taxon>
        <taxon>Bacteroidota</taxon>
        <taxon>Flavobacteriia</taxon>
        <taxon>Flavobacteriales</taxon>
        <taxon>Flavobacteriaceae</taxon>
        <taxon>Aquimarina</taxon>
    </lineage>
</organism>
<dbReference type="SUPFAM" id="SSF88946">
    <property type="entry name" value="Sigma2 domain of RNA polymerase sigma factors"/>
    <property type="match status" value="1"/>
</dbReference>
<dbReference type="SUPFAM" id="SSF48452">
    <property type="entry name" value="TPR-like"/>
    <property type="match status" value="1"/>
</dbReference>
<name>A0A504JCN5_9FLAO</name>
<feature type="domain" description="RNA polymerase sigma-70 region 2" evidence="2">
    <location>
        <begin position="23"/>
        <end position="82"/>
    </location>
</feature>
<gene>
    <name evidence="4" type="ORF">FHK87_15205</name>
</gene>
<evidence type="ECO:0000259" key="3">
    <source>
        <dbReference type="Pfam" id="PF20239"/>
    </source>
</evidence>
<dbReference type="PANTHER" id="PTHR47756:SF2">
    <property type="entry name" value="BLL6612 PROTEIN"/>
    <property type="match status" value="1"/>
</dbReference>
<proteinExistence type="predicted"/>
<dbReference type="InterPro" id="IPR014284">
    <property type="entry name" value="RNA_pol_sigma-70_dom"/>
</dbReference>
<accession>A0A504JCN5</accession>
<keyword evidence="5" id="KW-1185">Reference proteome</keyword>
<dbReference type="InterPro" id="IPR011990">
    <property type="entry name" value="TPR-like_helical_dom_sf"/>
</dbReference>
<dbReference type="Gene3D" id="1.10.1740.10">
    <property type="match status" value="1"/>
</dbReference>